<name>A0A9P6N6H0_9BASI</name>
<dbReference type="AlphaFoldDB" id="A0A9P6N6H0"/>
<dbReference type="EMBL" id="MU167532">
    <property type="protein sequence ID" value="KAG0139722.1"/>
    <property type="molecule type" value="Genomic_DNA"/>
</dbReference>
<organism evidence="2 3">
    <name type="scientific">Cronartium quercuum f. sp. fusiforme G11</name>
    <dbReference type="NCBI Taxonomy" id="708437"/>
    <lineage>
        <taxon>Eukaryota</taxon>
        <taxon>Fungi</taxon>
        <taxon>Dikarya</taxon>
        <taxon>Basidiomycota</taxon>
        <taxon>Pucciniomycotina</taxon>
        <taxon>Pucciniomycetes</taxon>
        <taxon>Pucciniales</taxon>
        <taxon>Coleosporiaceae</taxon>
        <taxon>Cronartium</taxon>
    </lineage>
</organism>
<feature type="transmembrane region" description="Helical" evidence="1">
    <location>
        <begin position="12"/>
        <end position="31"/>
    </location>
</feature>
<proteinExistence type="predicted"/>
<evidence type="ECO:0000313" key="3">
    <source>
        <dbReference type="Proteomes" id="UP000886653"/>
    </source>
</evidence>
<keyword evidence="1" id="KW-1133">Transmembrane helix</keyword>
<feature type="transmembrane region" description="Helical" evidence="1">
    <location>
        <begin position="417"/>
        <end position="437"/>
    </location>
</feature>
<feature type="transmembrane region" description="Helical" evidence="1">
    <location>
        <begin position="43"/>
        <end position="64"/>
    </location>
</feature>
<feature type="transmembrane region" description="Helical" evidence="1">
    <location>
        <begin position="320"/>
        <end position="342"/>
    </location>
</feature>
<feature type="transmembrane region" description="Helical" evidence="1">
    <location>
        <begin position="129"/>
        <end position="149"/>
    </location>
</feature>
<dbReference type="PANTHER" id="PTHR19346:SF4">
    <property type="entry name" value="SUGAR PHOSPHATE TRANSPORTER DOMAIN-CONTAINING PROTEIN"/>
    <property type="match status" value="1"/>
</dbReference>
<feature type="transmembrane region" description="Helical" evidence="1">
    <location>
        <begin position="161"/>
        <end position="178"/>
    </location>
</feature>
<accession>A0A9P6N6H0</accession>
<gene>
    <name evidence="2" type="ORF">CROQUDRAFT_666104</name>
</gene>
<evidence type="ECO:0000256" key="1">
    <source>
        <dbReference type="SAM" id="Phobius"/>
    </source>
</evidence>
<keyword evidence="3" id="KW-1185">Reference proteome</keyword>
<dbReference type="OrthoDB" id="10062838at2759"/>
<comment type="caution">
    <text evidence="2">The sequence shown here is derived from an EMBL/GenBank/DDBJ whole genome shotgun (WGS) entry which is preliminary data.</text>
</comment>
<protein>
    <recommendedName>
        <fullName evidence="4">EamA domain-containing protein</fullName>
    </recommendedName>
</protein>
<evidence type="ECO:0000313" key="2">
    <source>
        <dbReference type="EMBL" id="KAG0139722.1"/>
    </source>
</evidence>
<dbReference type="InterPro" id="IPR037185">
    <property type="entry name" value="EmrE-like"/>
</dbReference>
<keyword evidence="1" id="KW-0812">Transmembrane</keyword>
<reference evidence="2" key="1">
    <citation type="submission" date="2013-11" db="EMBL/GenBank/DDBJ databases">
        <title>Genome sequence of the fusiform rust pathogen reveals effectors for host alternation and coevolution with pine.</title>
        <authorList>
            <consortium name="DOE Joint Genome Institute"/>
            <person name="Smith K."/>
            <person name="Pendleton A."/>
            <person name="Kubisiak T."/>
            <person name="Anderson C."/>
            <person name="Salamov A."/>
            <person name="Aerts A."/>
            <person name="Riley R."/>
            <person name="Clum A."/>
            <person name="Lindquist E."/>
            <person name="Ence D."/>
            <person name="Campbell M."/>
            <person name="Kronenberg Z."/>
            <person name="Feau N."/>
            <person name="Dhillon B."/>
            <person name="Hamelin R."/>
            <person name="Burleigh J."/>
            <person name="Smith J."/>
            <person name="Yandell M."/>
            <person name="Nelson C."/>
            <person name="Grigoriev I."/>
            <person name="Davis J."/>
        </authorList>
    </citation>
    <scope>NUCLEOTIDE SEQUENCE</scope>
    <source>
        <strain evidence="2">G11</strain>
    </source>
</reference>
<dbReference type="Proteomes" id="UP000886653">
    <property type="component" value="Unassembled WGS sequence"/>
</dbReference>
<keyword evidence="1" id="KW-0472">Membrane</keyword>
<feature type="transmembrane region" description="Helical" evidence="1">
    <location>
        <begin position="391"/>
        <end position="411"/>
    </location>
</feature>
<evidence type="ECO:0008006" key="4">
    <source>
        <dbReference type="Google" id="ProtNLM"/>
    </source>
</evidence>
<feature type="transmembrane region" description="Helical" evidence="1">
    <location>
        <begin position="185"/>
        <end position="204"/>
    </location>
</feature>
<sequence length="443" mass="48562">MNSRITFELERSGPFLIFPLVLIAYTVQSELSQVIQRTYPKPYLLLYLTHSAYLILLPFHLLTLKLSTDRRCRPGSIRKLLNDLKATFVAQYELERLRCLSRRPSPSTPTSTPQLDLVAHPTSFPLRRFALRSIQLTLLIALPSLSWYASVSLTDLTSITAIYNTNAFFAYLFALAFLRSERLELKKLIAVLAALLGVLIITFADSTTSNPFAAPSHSGTQRLLGTGLAFAGSLSYAAYEVWYKKVVSLPDPQLVREQLGLGPSVVGSSRSDPPQGGDAANDLHPEEIVGLLASAELPEPVEAEVESEFPARLLNVPSELYLLHANLITTTIGFFTLTLLWIPIPILHWCHWERFALPPDSFVGLLIVGMVSMGVIFNAGFMVLLGLWGPVVASVGNLCTLVLVAIADAVFVPTSHLTLPVGLGCLLITAAFSILMGDMMKSL</sequence>
<feature type="transmembrane region" description="Helical" evidence="1">
    <location>
        <begin position="362"/>
        <end position="384"/>
    </location>
</feature>
<feature type="transmembrane region" description="Helical" evidence="1">
    <location>
        <begin position="224"/>
        <end position="243"/>
    </location>
</feature>
<dbReference type="SUPFAM" id="SSF103481">
    <property type="entry name" value="Multidrug resistance efflux transporter EmrE"/>
    <property type="match status" value="1"/>
</dbReference>
<dbReference type="InterPro" id="IPR026505">
    <property type="entry name" value="Solute_c_fam_35_mem_F3/F4"/>
</dbReference>
<dbReference type="PANTHER" id="PTHR19346">
    <property type="entry name" value="SUGAR PHOSPHATE TRANSPORTER DOMAIN-CONTAINING PROTEIN"/>
    <property type="match status" value="1"/>
</dbReference>